<protein>
    <submittedName>
        <fullName evidence="1">Uncharacterized protein</fullName>
    </submittedName>
</protein>
<evidence type="ECO:0000313" key="1">
    <source>
        <dbReference type="EMBL" id="KAB2105732.1"/>
    </source>
</evidence>
<dbReference type="EMBL" id="PDWZ02000005">
    <property type="protein sequence ID" value="KAB2105732.1"/>
    <property type="molecule type" value="Genomic_DNA"/>
</dbReference>
<comment type="caution">
    <text evidence="1">The sequence shown here is derived from an EMBL/GenBank/DDBJ whole genome shotgun (WGS) entry which is preliminary data.</text>
</comment>
<reference evidence="1 2" key="1">
    <citation type="journal article" date="2019" name="bioRxiv">
        <title>Genomics, evolutionary history and diagnostics of the Alternaria alternata species group including apple and Asian pear pathotypes.</title>
        <authorList>
            <person name="Armitage A.D."/>
            <person name="Cockerton H.M."/>
            <person name="Sreenivasaprasad S."/>
            <person name="Woodhall J.W."/>
            <person name="Lane C.R."/>
            <person name="Harrison R.J."/>
            <person name="Clarkson J.P."/>
        </authorList>
    </citation>
    <scope>NUCLEOTIDE SEQUENCE [LARGE SCALE GENOMIC DNA]</scope>
    <source>
        <strain evidence="1 2">FERA 650</strain>
    </source>
</reference>
<accession>A0ACB6FMQ9</accession>
<evidence type="ECO:0000313" key="2">
    <source>
        <dbReference type="Proteomes" id="UP000293547"/>
    </source>
</evidence>
<gene>
    <name evidence="1" type="ORF">AG0111_0g6385</name>
</gene>
<keyword evidence="2" id="KW-1185">Reference proteome</keyword>
<name>A0ACB6FMQ9_9PLEO</name>
<organism evidence="1 2">
    <name type="scientific">Alternaria gaisen</name>
    <dbReference type="NCBI Taxonomy" id="167740"/>
    <lineage>
        <taxon>Eukaryota</taxon>
        <taxon>Fungi</taxon>
        <taxon>Dikarya</taxon>
        <taxon>Ascomycota</taxon>
        <taxon>Pezizomycotina</taxon>
        <taxon>Dothideomycetes</taxon>
        <taxon>Pleosporomycetidae</taxon>
        <taxon>Pleosporales</taxon>
        <taxon>Pleosporineae</taxon>
        <taxon>Pleosporaceae</taxon>
        <taxon>Alternaria</taxon>
        <taxon>Alternaria sect. Alternaria</taxon>
    </lineage>
</organism>
<dbReference type="Proteomes" id="UP000293547">
    <property type="component" value="Unassembled WGS sequence"/>
</dbReference>
<proteinExistence type="predicted"/>
<sequence>MVVATSVSRNISSGNAVQINGPVADKVYNLNVKTLVVSTACKCGWGTEIVSSGNESALPSRCTAKMPNESKVLKTSSSSKVSGKFTAQLPKKTSDKSVLQGQNLTLNSSTSDTRHVVRAIFRPTILNNFIAHKIVRRLSLVVYSGSSFTVEATSDRIHLPPTNDYVDLARYSQEGKEDFAVCRFYVVKDSRFDLLFGAGSVKT</sequence>